<dbReference type="Pfam" id="PF09523">
    <property type="entry name" value="DUF2390"/>
    <property type="match status" value="1"/>
</dbReference>
<keyword evidence="2" id="KW-1185">Reference proteome</keyword>
<protein>
    <submittedName>
        <fullName evidence="1">TIGR02444 family protein</fullName>
    </submittedName>
</protein>
<dbReference type="AlphaFoldDB" id="A0A1G8FU62"/>
<accession>A0A1G8FU62</accession>
<reference evidence="1 2" key="1">
    <citation type="submission" date="2016-10" db="EMBL/GenBank/DDBJ databases">
        <authorList>
            <person name="de Groot N.N."/>
        </authorList>
    </citation>
    <scope>NUCLEOTIDE SEQUENCE [LARGE SCALE GENOMIC DNA]</scope>
    <source>
        <strain evidence="1 2">CGMCC 1.10228</strain>
    </source>
</reference>
<dbReference type="InterPro" id="IPR012659">
    <property type="entry name" value="CHP02444"/>
</dbReference>
<dbReference type="EMBL" id="FNDD01000032">
    <property type="protein sequence ID" value="SDH85673.1"/>
    <property type="molecule type" value="Genomic_DNA"/>
</dbReference>
<dbReference type="NCBIfam" id="TIGR02444">
    <property type="entry name" value="TIGR02444 family protein"/>
    <property type="match status" value="1"/>
</dbReference>
<dbReference type="STRING" id="861298.SAMN04488136_13259"/>
<evidence type="ECO:0000313" key="1">
    <source>
        <dbReference type="EMBL" id="SDH85673.1"/>
    </source>
</evidence>
<evidence type="ECO:0000313" key="2">
    <source>
        <dbReference type="Proteomes" id="UP000198854"/>
    </source>
</evidence>
<name>A0A1G8FU62_9VIBR</name>
<dbReference type="Proteomes" id="UP000198854">
    <property type="component" value="Unassembled WGS sequence"/>
</dbReference>
<proteinExistence type="predicted"/>
<sequence>MDDPARDPRIHGTGVQCRMSDKQVNISLTLERLWQFSLQYYGVQEVKEACLKLQNQFHGNVNLLMLLKWLDEQQVTFKDQEWLQVEACLGRSEALLNSYRELRKKLKLHLPDTLYRESLQFELQLERQQQSDLVDCLNQLPLIPNHDDALTLRYCRQLGGEHLYPAFCTPVPHNRNREADL</sequence>
<organism evidence="1 2">
    <name type="scientific">Vibrio xiamenensis</name>
    <dbReference type="NCBI Taxonomy" id="861298"/>
    <lineage>
        <taxon>Bacteria</taxon>
        <taxon>Pseudomonadati</taxon>
        <taxon>Pseudomonadota</taxon>
        <taxon>Gammaproteobacteria</taxon>
        <taxon>Vibrionales</taxon>
        <taxon>Vibrionaceae</taxon>
        <taxon>Vibrio</taxon>
    </lineage>
</organism>
<gene>
    <name evidence="1" type="ORF">SAMN04488136_13259</name>
</gene>